<dbReference type="AlphaFoldDB" id="A0A4Y9A7E8"/>
<evidence type="ECO:0000313" key="3">
    <source>
        <dbReference type="Proteomes" id="UP000298484"/>
    </source>
</evidence>
<feature type="transmembrane region" description="Helical" evidence="1">
    <location>
        <begin position="86"/>
        <end position="107"/>
    </location>
</feature>
<dbReference type="Proteomes" id="UP000298484">
    <property type="component" value="Unassembled WGS sequence"/>
</dbReference>
<name>A0A4Y9A7E8_9BACI</name>
<keyword evidence="3" id="KW-1185">Reference proteome</keyword>
<keyword evidence="1" id="KW-0472">Membrane</keyword>
<dbReference type="EMBL" id="SRHY01000102">
    <property type="protein sequence ID" value="TFJ89939.1"/>
    <property type="molecule type" value="Genomic_DNA"/>
</dbReference>
<protein>
    <recommendedName>
        <fullName evidence="4">M50 family peptidase</fullName>
    </recommendedName>
</protein>
<evidence type="ECO:0000256" key="1">
    <source>
        <dbReference type="SAM" id="Phobius"/>
    </source>
</evidence>
<comment type="caution">
    <text evidence="2">The sequence shown here is derived from an EMBL/GenBank/DDBJ whole genome shotgun (WGS) entry which is preliminary data.</text>
</comment>
<reference evidence="2 3" key="1">
    <citation type="submission" date="2019-03" db="EMBL/GenBank/DDBJ databases">
        <title>Genome sequence of Lentibacillus salicampi ATCC BAA-719.</title>
        <authorList>
            <person name="Maclea K.S."/>
            <person name="Simoes Junior M."/>
        </authorList>
    </citation>
    <scope>NUCLEOTIDE SEQUENCE [LARGE SCALE GENOMIC DNA]</scope>
    <source>
        <strain evidence="2 3">ATCC BAA-719</strain>
    </source>
</reference>
<evidence type="ECO:0000313" key="2">
    <source>
        <dbReference type="EMBL" id="TFJ89939.1"/>
    </source>
</evidence>
<proteinExistence type="predicted"/>
<accession>A0A4Y9A7E8</accession>
<gene>
    <name evidence="2" type="ORF">E4U82_19480</name>
</gene>
<feature type="transmembrane region" description="Helical" evidence="1">
    <location>
        <begin position="114"/>
        <end position="137"/>
    </location>
</feature>
<dbReference type="RefSeq" id="WP_135111901.1">
    <property type="nucleotide sequence ID" value="NZ_SRHY01000102.1"/>
</dbReference>
<keyword evidence="1" id="KW-1133">Transmembrane helix</keyword>
<sequence length="160" mass="18094">MSIYILVFGLLFTIGAPLTTLIHEIGHALGLICSTKDGVARIYIGDFSDSNKESFKIGRIHFHIVWGIGGICKLENANDMTTLQGVITTIGGPLISALFTLILFFFLHDPINNYYFITGMFWMNFFQFLLTIIPMVYPNWWRPYGGYPSDGYAVLKILKK</sequence>
<organism evidence="2 3">
    <name type="scientific">Lentibacillus salicampi</name>
    <dbReference type="NCBI Taxonomy" id="175306"/>
    <lineage>
        <taxon>Bacteria</taxon>
        <taxon>Bacillati</taxon>
        <taxon>Bacillota</taxon>
        <taxon>Bacilli</taxon>
        <taxon>Bacillales</taxon>
        <taxon>Bacillaceae</taxon>
        <taxon>Lentibacillus</taxon>
    </lineage>
</organism>
<keyword evidence="1" id="KW-0812">Transmembrane</keyword>
<evidence type="ECO:0008006" key="4">
    <source>
        <dbReference type="Google" id="ProtNLM"/>
    </source>
</evidence>
<dbReference type="OrthoDB" id="2080990at2"/>